<dbReference type="AlphaFoldDB" id="A0AAP6ZUR8"/>
<feature type="compositionally biased region" description="Polar residues" evidence="2">
    <location>
        <begin position="82"/>
        <end position="102"/>
    </location>
</feature>
<sequence length="251" mass="27543">MNTKRQTIWLVSMLSLMVVLSAYYLFTEDTSAPAKQTVDNVRTEQTLKGDATEVGQLPEIKVTEVSTGHGSDSRATDKDGAASTQDNGSQNNATGTPATNGSGAEADGKNTGTDTSAAAKEDKEREMLDKIEAEGVMKRSTIEELQMQRAEKYQQEMEKLMGDLNSTSSEKTAAVHDEMGKLEDHETKLAALETELQKQYHSAVITQDNDKYQVLVQSNKLEAKDAVEIVDKVMKDLNVTQDKIVVEYVSE</sequence>
<reference evidence="4 5" key="1">
    <citation type="submission" date="2020-05" db="EMBL/GenBank/DDBJ databases">
        <title>Whole genome sequencing and identification of novel metabolites from Paenibacillus alvei strain JR949.</title>
        <authorList>
            <person name="Rajendhran J."/>
            <person name="Sree Pranav P."/>
            <person name="Mahalakshmi B."/>
            <person name="Karthikeyan R."/>
        </authorList>
    </citation>
    <scope>NUCLEOTIDE SEQUENCE [LARGE SCALE GENOMIC DNA]</scope>
    <source>
        <strain evidence="4 5">JR949</strain>
    </source>
</reference>
<dbReference type="RefSeq" id="WP_163976976.1">
    <property type="nucleotide sequence ID" value="NZ_JABFOR010000001.1"/>
</dbReference>
<evidence type="ECO:0000256" key="2">
    <source>
        <dbReference type="SAM" id="MobiDB-lite"/>
    </source>
</evidence>
<feature type="transmembrane region" description="Helical" evidence="3">
    <location>
        <begin position="7"/>
        <end position="26"/>
    </location>
</feature>
<dbReference type="InterPro" id="IPR024232">
    <property type="entry name" value="SpoIIIAH"/>
</dbReference>
<keyword evidence="3" id="KW-0472">Membrane</keyword>
<dbReference type="EMBL" id="JABFOR010000001">
    <property type="protein sequence ID" value="NOJ69149.1"/>
    <property type="molecule type" value="Genomic_DNA"/>
</dbReference>
<dbReference type="InterPro" id="IPR038503">
    <property type="entry name" value="SpoIIIAH_sf"/>
</dbReference>
<protein>
    <submittedName>
        <fullName evidence="4">SpoIIIAH-like family protein</fullName>
    </submittedName>
</protein>
<evidence type="ECO:0000256" key="1">
    <source>
        <dbReference type="SAM" id="Coils"/>
    </source>
</evidence>
<evidence type="ECO:0000256" key="3">
    <source>
        <dbReference type="SAM" id="Phobius"/>
    </source>
</evidence>
<proteinExistence type="predicted"/>
<keyword evidence="3" id="KW-1133">Transmembrane helix</keyword>
<accession>A0AAP6ZUR8</accession>
<dbReference type="Pfam" id="PF12685">
    <property type="entry name" value="SpoIIIAH"/>
    <property type="match status" value="1"/>
</dbReference>
<keyword evidence="3" id="KW-0812">Transmembrane</keyword>
<organism evidence="4 5">
    <name type="scientific">Paenibacillus alvei</name>
    <name type="common">Bacillus alvei</name>
    <dbReference type="NCBI Taxonomy" id="44250"/>
    <lineage>
        <taxon>Bacteria</taxon>
        <taxon>Bacillati</taxon>
        <taxon>Bacillota</taxon>
        <taxon>Bacilli</taxon>
        <taxon>Bacillales</taxon>
        <taxon>Paenibacillaceae</taxon>
        <taxon>Paenibacillus</taxon>
    </lineage>
</organism>
<comment type="caution">
    <text evidence="4">The sequence shown here is derived from an EMBL/GenBank/DDBJ whole genome shotgun (WGS) entry which is preliminary data.</text>
</comment>
<evidence type="ECO:0000313" key="4">
    <source>
        <dbReference type="EMBL" id="NOJ69149.1"/>
    </source>
</evidence>
<dbReference type="Gene3D" id="1.10.287.4300">
    <property type="entry name" value="Stage III sporulation protein AH-like"/>
    <property type="match status" value="1"/>
</dbReference>
<feature type="coiled-coil region" evidence="1">
    <location>
        <begin position="150"/>
        <end position="202"/>
    </location>
</feature>
<feature type="compositionally biased region" description="Basic and acidic residues" evidence="2">
    <location>
        <begin position="71"/>
        <end position="80"/>
    </location>
</feature>
<keyword evidence="1" id="KW-0175">Coiled coil</keyword>
<dbReference type="Proteomes" id="UP000552038">
    <property type="component" value="Unassembled WGS sequence"/>
</dbReference>
<gene>
    <name evidence="4" type="ORF">HMI46_01085</name>
</gene>
<feature type="region of interest" description="Disordered" evidence="2">
    <location>
        <begin position="61"/>
        <end position="127"/>
    </location>
</feature>
<name>A0AAP6ZUR8_PAEAL</name>
<evidence type="ECO:0000313" key="5">
    <source>
        <dbReference type="Proteomes" id="UP000552038"/>
    </source>
</evidence>